<protein>
    <submittedName>
        <fullName evidence="2">Uncharacterized protein</fullName>
    </submittedName>
</protein>
<comment type="caution">
    <text evidence="2">The sequence shown here is derived from an EMBL/GenBank/DDBJ whole genome shotgun (WGS) entry which is preliminary data.</text>
</comment>
<sequence length="195" mass="22134">MSLYGTANPHRQEQDTYRQEQTLVAKKRRRRQNKKTHFAPPRMSVTTISQLFPRNSQLFLTNMARPRAPQFAGFVILTFRIIAITLSVILLASCIYETVNWDGDHKTYGMSYAAAIVALIVDGIEVVSLLDSTRKIKRVHPGCLVCEDIIVACLLGPSIVFILFSDYRLRDAPSDYPRPWRQADHRTLVVTTAAL</sequence>
<feature type="transmembrane region" description="Helical" evidence="1">
    <location>
        <begin position="142"/>
        <end position="164"/>
    </location>
</feature>
<keyword evidence="3" id="KW-1185">Reference proteome</keyword>
<dbReference type="GeneID" id="70131431"/>
<gene>
    <name evidence="2" type="ORF">BKA67DRAFT_561639</name>
</gene>
<dbReference type="Proteomes" id="UP000758603">
    <property type="component" value="Unassembled WGS sequence"/>
</dbReference>
<proteinExistence type="predicted"/>
<name>A0A9P8UPB3_9PEZI</name>
<keyword evidence="1" id="KW-0812">Transmembrane</keyword>
<reference evidence="2" key="1">
    <citation type="journal article" date="2021" name="Nat. Commun.">
        <title>Genetic determinants of endophytism in the Arabidopsis root mycobiome.</title>
        <authorList>
            <person name="Mesny F."/>
            <person name="Miyauchi S."/>
            <person name="Thiergart T."/>
            <person name="Pickel B."/>
            <person name="Atanasova L."/>
            <person name="Karlsson M."/>
            <person name="Huettel B."/>
            <person name="Barry K.W."/>
            <person name="Haridas S."/>
            <person name="Chen C."/>
            <person name="Bauer D."/>
            <person name="Andreopoulos W."/>
            <person name="Pangilinan J."/>
            <person name="LaButti K."/>
            <person name="Riley R."/>
            <person name="Lipzen A."/>
            <person name="Clum A."/>
            <person name="Drula E."/>
            <person name="Henrissat B."/>
            <person name="Kohler A."/>
            <person name="Grigoriev I.V."/>
            <person name="Martin F.M."/>
            <person name="Hacquard S."/>
        </authorList>
    </citation>
    <scope>NUCLEOTIDE SEQUENCE</scope>
    <source>
        <strain evidence="2">MPI-SDFR-AT-0073</strain>
    </source>
</reference>
<evidence type="ECO:0000313" key="2">
    <source>
        <dbReference type="EMBL" id="KAH6655730.1"/>
    </source>
</evidence>
<accession>A0A9P8UPB3</accession>
<keyword evidence="1" id="KW-0472">Membrane</keyword>
<dbReference type="EMBL" id="JAGPXC010000003">
    <property type="protein sequence ID" value="KAH6655730.1"/>
    <property type="molecule type" value="Genomic_DNA"/>
</dbReference>
<dbReference type="AlphaFoldDB" id="A0A9P8UPB3"/>
<feature type="transmembrane region" description="Helical" evidence="1">
    <location>
        <begin position="112"/>
        <end position="130"/>
    </location>
</feature>
<keyword evidence="1" id="KW-1133">Transmembrane helix</keyword>
<dbReference type="OrthoDB" id="5137119at2759"/>
<evidence type="ECO:0000313" key="3">
    <source>
        <dbReference type="Proteomes" id="UP000758603"/>
    </source>
</evidence>
<feature type="transmembrane region" description="Helical" evidence="1">
    <location>
        <begin position="71"/>
        <end position="92"/>
    </location>
</feature>
<evidence type="ECO:0000256" key="1">
    <source>
        <dbReference type="SAM" id="Phobius"/>
    </source>
</evidence>
<organism evidence="2 3">
    <name type="scientific">Truncatella angustata</name>
    <dbReference type="NCBI Taxonomy" id="152316"/>
    <lineage>
        <taxon>Eukaryota</taxon>
        <taxon>Fungi</taxon>
        <taxon>Dikarya</taxon>
        <taxon>Ascomycota</taxon>
        <taxon>Pezizomycotina</taxon>
        <taxon>Sordariomycetes</taxon>
        <taxon>Xylariomycetidae</taxon>
        <taxon>Amphisphaeriales</taxon>
        <taxon>Sporocadaceae</taxon>
        <taxon>Truncatella</taxon>
    </lineage>
</organism>
<dbReference type="RefSeq" id="XP_045959995.1">
    <property type="nucleotide sequence ID" value="XM_046102539.1"/>
</dbReference>